<keyword evidence="2 6" id="KW-0288">FMN</keyword>
<dbReference type="InterPro" id="IPR023048">
    <property type="entry name" value="NADH:quinone_OxRdtase_FMN_depd"/>
</dbReference>
<dbReference type="SUPFAM" id="SSF52218">
    <property type="entry name" value="Flavoproteins"/>
    <property type="match status" value="1"/>
</dbReference>
<keyword evidence="4 6" id="KW-0520">NAD</keyword>
<dbReference type="GO" id="GO:0010181">
    <property type="term" value="F:FMN binding"/>
    <property type="evidence" value="ECO:0007669"/>
    <property type="project" value="UniProtKB-UniRule"/>
</dbReference>
<evidence type="ECO:0000313" key="9">
    <source>
        <dbReference type="Proteomes" id="UP000190813"/>
    </source>
</evidence>
<reference evidence="8 9" key="1">
    <citation type="submission" date="2016-06" db="EMBL/GenBank/DDBJ databases">
        <title>Revisiting the taxonomy of the Elizabethkingia Genus based on Whole-Genome Sequencing, Optical Mapping, and MALDI-TOF.</title>
        <authorList>
            <person name="Nicholson A.C."/>
        </authorList>
    </citation>
    <scope>NUCLEOTIDE SEQUENCE [LARGE SCALE GENOMIC DNA]</scope>
    <source>
        <strain evidence="8 9">G4070</strain>
    </source>
</reference>
<dbReference type="InterPro" id="IPR050104">
    <property type="entry name" value="FMN-dep_NADH:Q_OxRdtase_AzoR1"/>
</dbReference>
<dbReference type="AlphaFoldDB" id="A0A1T3M9B4"/>
<comment type="catalytic activity">
    <reaction evidence="6">
        <text>2 a quinone + NADH + H(+) = 2 a 1,4-benzosemiquinone + NAD(+)</text>
        <dbReference type="Rhea" id="RHEA:65952"/>
        <dbReference type="ChEBI" id="CHEBI:15378"/>
        <dbReference type="ChEBI" id="CHEBI:57540"/>
        <dbReference type="ChEBI" id="CHEBI:57945"/>
        <dbReference type="ChEBI" id="CHEBI:132124"/>
        <dbReference type="ChEBI" id="CHEBI:134225"/>
    </reaction>
</comment>
<dbReference type="Gene3D" id="3.40.50.360">
    <property type="match status" value="1"/>
</dbReference>
<feature type="domain" description="Flavodoxin-like fold" evidence="7">
    <location>
        <begin position="2"/>
        <end position="184"/>
    </location>
</feature>
<evidence type="ECO:0000256" key="2">
    <source>
        <dbReference type="ARBA" id="ARBA00022643"/>
    </source>
</evidence>
<dbReference type="RefSeq" id="WP_078773233.1">
    <property type="nucleotide sequence ID" value="NZ_CBCSBR010000028.1"/>
</dbReference>
<proteinExistence type="inferred from homology"/>
<comment type="cofactor">
    <cofactor evidence="6">
        <name>FMN</name>
        <dbReference type="ChEBI" id="CHEBI:58210"/>
    </cofactor>
    <text evidence="6">Binds 1 FMN per subunit.</text>
</comment>
<dbReference type="EC" id="1.6.5.-" evidence="6"/>
<dbReference type="GO" id="GO:0009055">
    <property type="term" value="F:electron transfer activity"/>
    <property type="evidence" value="ECO:0007669"/>
    <property type="project" value="UniProtKB-UniRule"/>
</dbReference>
<dbReference type="EMBL" id="MAHX01000021">
    <property type="protein sequence ID" value="OPC61184.1"/>
    <property type="molecule type" value="Genomic_DNA"/>
</dbReference>
<dbReference type="PANTHER" id="PTHR43741">
    <property type="entry name" value="FMN-DEPENDENT NADH-AZOREDUCTASE 1"/>
    <property type="match status" value="1"/>
</dbReference>
<evidence type="ECO:0000256" key="5">
    <source>
        <dbReference type="ARBA" id="ARBA00048542"/>
    </source>
</evidence>
<dbReference type="Pfam" id="PF02525">
    <property type="entry name" value="Flavodoxin_2"/>
    <property type="match status" value="1"/>
</dbReference>
<dbReference type="EC" id="1.7.1.17" evidence="6"/>
<dbReference type="PANTHER" id="PTHR43741:SF4">
    <property type="entry name" value="FMN-DEPENDENT NADH:QUINONE OXIDOREDUCTASE"/>
    <property type="match status" value="1"/>
</dbReference>
<sequence>MKNILHIISSARGQESYSYKLSSAIIEKLMSTDPNVNITERNLTKEFPQFIDEILIPELYKFPTEYNEKSDRLLKHSDTIFSEVKNADIIVIGTPMHNFGISAPLKAWIDLLIRPGITYSFDNTGARVGLLHNKKIYLAIASGGKLSDTMRENDYIESYIKAVFQAYTGITDIRTFRVEGTIENNYSTDDYKRIIQNL</sequence>
<evidence type="ECO:0000256" key="1">
    <source>
        <dbReference type="ARBA" id="ARBA00022630"/>
    </source>
</evidence>
<keyword evidence="9" id="KW-1185">Reference proteome</keyword>
<evidence type="ECO:0000256" key="6">
    <source>
        <dbReference type="HAMAP-Rule" id="MF_01216"/>
    </source>
</evidence>
<dbReference type="InterPro" id="IPR003680">
    <property type="entry name" value="Flavodoxin_fold"/>
</dbReference>
<comment type="caution">
    <text evidence="8">The sequence shown here is derived from an EMBL/GenBank/DDBJ whole genome shotgun (WGS) entry which is preliminary data.</text>
</comment>
<dbReference type="InterPro" id="IPR029039">
    <property type="entry name" value="Flavoprotein-like_sf"/>
</dbReference>
<name>A0A1T3M9B4_9FLAO</name>
<comment type="function">
    <text evidence="6">Quinone reductase that provides resistance to thiol-specific stress caused by electrophilic quinones.</text>
</comment>
<dbReference type="Proteomes" id="UP000190813">
    <property type="component" value="Unassembled WGS sequence"/>
</dbReference>
<comment type="similarity">
    <text evidence="6">Belongs to the azoreductase type 1 family.</text>
</comment>
<comment type="catalytic activity">
    <reaction evidence="5">
        <text>N,N-dimethyl-1,4-phenylenediamine + anthranilate + 2 NAD(+) = 2-(4-dimethylaminophenyl)diazenylbenzoate + 2 NADH + 2 H(+)</text>
        <dbReference type="Rhea" id="RHEA:55872"/>
        <dbReference type="ChEBI" id="CHEBI:15378"/>
        <dbReference type="ChEBI" id="CHEBI:15783"/>
        <dbReference type="ChEBI" id="CHEBI:16567"/>
        <dbReference type="ChEBI" id="CHEBI:57540"/>
        <dbReference type="ChEBI" id="CHEBI:57945"/>
        <dbReference type="ChEBI" id="CHEBI:71579"/>
        <dbReference type="EC" id="1.7.1.17"/>
    </reaction>
    <physiologicalReaction direction="right-to-left" evidence="5">
        <dbReference type="Rhea" id="RHEA:55874"/>
    </physiologicalReaction>
</comment>
<comment type="subunit">
    <text evidence="6">Homodimer.</text>
</comment>
<dbReference type="GO" id="GO:0016655">
    <property type="term" value="F:oxidoreductase activity, acting on NAD(P)H, quinone or similar compound as acceptor"/>
    <property type="evidence" value="ECO:0007669"/>
    <property type="project" value="InterPro"/>
</dbReference>
<protein>
    <recommendedName>
        <fullName evidence="6">FMN dependent NADH:quinone oxidoreductase</fullName>
        <ecNumber evidence="6">1.6.5.-</ecNumber>
    </recommendedName>
    <alternativeName>
        <fullName evidence="6">Azo-dye reductase</fullName>
    </alternativeName>
    <alternativeName>
        <fullName evidence="6">FMN-dependent NADH-azo compound oxidoreductase</fullName>
    </alternativeName>
    <alternativeName>
        <fullName evidence="6">FMN-dependent NADH-azoreductase</fullName>
        <ecNumber evidence="6">1.7.1.17</ecNumber>
    </alternativeName>
</protein>
<gene>
    <name evidence="6" type="primary">azoR</name>
    <name evidence="8" type="ORF">BAZ10_12030</name>
</gene>
<organism evidence="8 9">
    <name type="scientific">Elizabethkingia occulta</name>
    <dbReference type="NCBI Taxonomy" id="1867263"/>
    <lineage>
        <taxon>Bacteria</taxon>
        <taxon>Pseudomonadati</taxon>
        <taxon>Bacteroidota</taxon>
        <taxon>Flavobacteriia</taxon>
        <taxon>Flavobacteriales</taxon>
        <taxon>Weeksellaceae</taxon>
        <taxon>Elizabethkingia</taxon>
    </lineage>
</organism>
<comment type="caution">
    <text evidence="6">Lacks conserved residue(s) required for the propagation of feature annotation.</text>
</comment>
<keyword evidence="3 6" id="KW-0560">Oxidoreductase</keyword>
<comment type="function">
    <text evidence="6">Also exhibits azoreductase activity. Catalyzes the reductive cleavage of the azo bond in aromatic azo compounds to the corresponding amines.</text>
</comment>
<dbReference type="HAMAP" id="MF_01216">
    <property type="entry name" value="Azoreductase_type1"/>
    <property type="match status" value="1"/>
</dbReference>
<keyword evidence="1 6" id="KW-0285">Flavoprotein</keyword>
<evidence type="ECO:0000256" key="4">
    <source>
        <dbReference type="ARBA" id="ARBA00023027"/>
    </source>
</evidence>
<evidence type="ECO:0000313" key="8">
    <source>
        <dbReference type="EMBL" id="OPC61184.1"/>
    </source>
</evidence>
<evidence type="ECO:0000256" key="3">
    <source>
        <dbReference type="ARBA" id="ARBA00023002"/>
    </source>
</evidence>
<feature type="binding site" evidence="6">
    <location>
        <begin position="16"/>
        <end position="18"/>
    </location>
    <ligand>
        <name>FMN</name>
        <dbReference type="ChEBI" id="CHEBI:58210"/>
    </ligand>
</feature>
<accession>A0A1T3M9B4</accession>
<feature type="binding site" evidence="6">
    <location>
        <position position="10"/>
    </location>
    <ligand>
        <name>FMN</name>
        <dbReference type="ChEBI" id="CHEBI:58210"/>
    </ligand>
</feature>
<dbReference type="GO" id="GO:0016652">
    <property type="term" value="F:oxidoreductase activity, acting on NAD(P)H as acceptor"/>
    <property type="evidence" value="ECO:0007669"/>
    <property type="project" value="UniProtKB-UniRule"/>
</dbReference>
<evidence type="ECO:0000259" key="7">
    <source>
        <dbReference type="Pfam" id="PF02525"/>
    </source>
</evidence>